<dbReference type="PANTHER" id="PTHR43385:SF1">
    <property type="entry name" value="RIBOFLAVIN TRANSPORTER RIBJ"/>
    <property type="match status" value="1"/>
</dbReference>
<feature type="transmembrane region" description="Helical" evidence="6">
    <location>
        <begin position="6"/>
        <end position="29"/>
    </location>
</feature>
<dbReference type="Gene3D" id="1.20.1250.20">
    <property type="entry name" value="MFS general substrate transporter like domains"/>
    <property type="match status" value="1"/>
</dbReference>
<dbReference type="Proteomes" id="UP001064632">
    <property type="component" value="Chromosome"/>
</dbReference>
<feature type="transmembrane region" description="Helical" evidence="6">
    <location>
        <begin position="41"/>
        <end position="61"/>
    </location>
</feature>
<organism evidence="7 8">
    <name type="scientific">Tahibacter amnicola</name>
    <dbReference type="NCBI Taxonomy" id="2976241"/>
    <lineage>
        <taxon>Bacteria</taxon>
        <taxon>Pseudomonadati</taxon>
        <taxon>Pseudomonadota</taxon>
        <taxon>Gammaproteobacteria</taxon>
        <taxon>Lysobacterales</taxon>
        <taxon>Rhodanobacteraceae</taxon>
        <taxon>Tahibacter</taxon>
    </lineage>
</organism>
<evidence type="ECO:0000313" key="8">
    <source>
        <dbReference type="Proteomes" id="UP001064632"/>
    </source>
</evidence>
<feature type="transmembrane region" description="Helical" evidence="6">
    <location>
        <begin position="132"/>
        <end position="155"/>
    </location>
</feature>
<dbReference type="Pfam" id="PF07690">
    <property type="entry name" value="MFS_1"/>
    <property type="match status" value="1"/>
</dbReference>
<feature type="transmembrane region" description="Helical" evidence="6">
    <location>
        <begin position="94"/>
        <end position="112"/>
    </location>
</feature>
<feature type="transmembrane region" description="Helical" evidence="6">
    <location>
        <begin position="245"/>
        <end position="263"/>
    </location>
</feature>
<keyword evidence="4 6" id="KW-1133">Transmembrane helix</keyword>
<evidence type="ECO:0000313" key="7">
    <source>
        <dbReference type="EMBL" id="UXI70552.1"/>
    </source>
</evidence>
<feature type="transmembrane region" description="Helical" evidence="6">
    <location>
        <begin position="210"/>
        <end position="236"/>
    </location>
</feature>
<dbReference type="InterPro" id="IPR011701">
    <property type="entry name" value="MFS"/>
</dbReference>
<feature type="transmembrane region" description="Helical" evidence="6">
    <location>
        <begin position="355"/>
        <end position="379"/>
    </location>
</feature>
<evidence type="ECO:0000256" key="3">
    <source>
        <dbReference type="ARBA" id="ARBA00022692"/>
    </source>
</evidence>
<sequence>MTRLTIWTLGAAQCVFWGIGYYAFAVFLVPMRQEFGVTDTFVAGALSAGLAVSALLAAPIGRWLDQGFGIPLLRAGVLLCAALLYAWSLTPGIAGLYLIWCGLGAGMALVLYETVFALVTRHIEDTTARLRALASITVFGGLASTVFVPLAGWGAHWLDWRLTLRVLVVIWLVAAWAMERWALRPLGNLPDTVSDITRSTHPTSAGPAPIFAFAAPFVIGLLAAMAVTTMTIPFLVGKGHRIDQAAIVLAGLGISQLPGRIWFVHGAASVSPVRLLTGALAMQAAGLAILVLAPGLFGAFAGVVCFGVGAGMLTVLRPWLVPLRYGVASAGQVNGRVARWQGAARATGPVAAAGAAAWVAPAPVFLALAVALVVAILIARQAMHPREHR</sequence>
<evidence type="ECO:0000256" key="1">
    <source>
        <dbReference type="ARBA" id="ARBA00004141"/>
    </source>
</evidence>
<feature type="transmembrane region" description="Helical" evidence="6">
    <location>
        <begin position="300"/>
        <end position="320"/>
    </location>
</feature>
<dbReference type="RefSeq" id="WP_261697500.1">
    <property type="nucleotide sequence ID" value="NZ_CP104694.1"/>
</dbReference>
<evidence type="ECO:0000256" key="2">
    <source>
        <dbReference type="ARBA" id="ARBA00022448"/>
    </source>
</evidence>
<evidence type="ECO:0000256" key="5">
    <source>
        <dbReference type="ARBA" id="ARBA00023136"/>
    </source>
</evidence>
<dbReference type="InterPro" id="IPR052983">
    <property type="entry name" value="MFS_Riboflavin_Transporter"/>
</dbReference>
<feature type="transmembrane region" description="Helical" evidence="6">
    <location>
        <begin position="275"/>
        <end position="293"/>
    </location>
</feature>
<dbReference type="InterPro" id="IPR036259">
    <property type="entry name" value="MFS_trans_sf"/>
</dbReference>
<evidence type="ECO:0000256" key="4">
    <source>
        <dbReference type="ARBA" id="ARBA00022989"/>
    </source>
</evidence>
<keyword evidence="2" id="KW-0813">Transport</keyword>
<keyword evidence="8" id="KW-1185">Reference proteome</keyword>
<name>A0ABY6BM38_9GAMM</name>
<dbReference type="SUPFAM" id="SSF103473">
    <property type="entry name" value="MFS general substrate transporter"/>
    <property type="match status" value="1"/>
</dbReference>
<evidence type="ECO:0000256" key="6">
    <source>
        <dbReference type="SAM" id="Phobius"/>
    </source>
</evidence>
<dbReference type="PANTHER" id="PTHR43385">
    <property type="entry name" value="RIBOFLAVIN TRANSPORTER RIBJ"/>
    <property type="match status" value="1"/>
</dbReference>
<gene>
    <name evidence="7" type="ORF">N4264_13200</name>
</gene>
<feature type="transmembrane region" description="Helical" evidence="6">
    <location>
        <begin position="162"/>
        <end position="178"/>
    </location>
</feature>
<protein>
    <submittedName>
        <fullName evidence="7">MFS transporter</fullName>
    </submittedName>
</protein>
<comment type="subcellular location">
    <subcellularLocation>
        <location evidence="1">Membrane</location>
        <topology evidence="1">Multi-pass membrane protein</topology>
    </subcellularLocation>
</comment>
<keyword evidence="5 6" id="KW-0472">Membrane</keyword>
<keyword evidence="3 6" id="KW-0812">Transmembrane</keyword>
<dbReference type="EMBL" id="CP104694">
    <property type="protein sequence ID" value="UXI70552.1"/>
    <property type="molecule type" value="Genomic_DNA"/>
</dbReference>
<reference evidence="7" key="1">
    <citation type="submission" date="2022-09" db="EMBL/GenBank/DDBJ databases">
        <title>Tahibacter sp. nov., isolated from a fresh water.</title>
        <authorList>
            <person name="Baek J.H."/>
            <person name="Lee J.K."/>
            <person name="Kim J.M."/>
            <person name="Jeon C.O."/>
        </authorList>
    </citation>
    <scope>NUCLEOTIDE SEQUENCE</scope>
    <source>
        <strain evidence="7">W38</strain>
    </source>
</reference>
<accession>A0ABY6BM38</accession>
<feature type="transmembrane region" description="Helical" evidence="6">
    <location>
        <begin position="67"/>
        <end position="87"/>
    </location>
</feature>
<proteinExistence type="predicted"/>